<comment type="cofactor">
    <cofactor evidence="2">
        <name>Zn(2+)</name>
        <dbReference type="ChEBI" id="CHEBI:29105"/>
    </cofactor>
    <text evidence="2">Binds 1 zinc ion per subunit.</text>
</comment>
<evidence type="ECO:0000256" key="2">
    <source>
        <dbReference type="RuleBase" id="RU361183"/>
    </source>
</evidence>
<dbReference type="SUPFAM" id="SSF55486">
    <property type="entry name" value="Metalloproteases ('zincins'), catalytic domain"/>
    <property type="match status" value="1"/>
</dbReference>
<keyword evidence="2" id="KW-0378">Hydrolase</keyword>
<dbReference type="AlphaFoldDB" id="A0A443RBR4"/>
<proteinExistence type="predicted"/>
<dbReference type="EMBL" id="NCKV01048563">
    <property type="protein sequence ID" value="RWS12683.1"/>
    <property type="molecule type" value="Genomic_DNA"/>
</dbReference>
<accession>A0A443RBR4</accession>
<dbReference type="Pfam" id="PF01400">
    <property type="entry name" value="Astacin"/>
    <property type="match status" value="1"/>
</dbReference>
<dbReference type="PRINTS" id="PR00480">
    <property type="entry name" value="ASTACIN"/>
</dbReference>
<keyword evidence="2" id="KW-0862">Zinc</keyword>
<dbReference type="VEuPathDB" id="VectorBase:LDEU014047"/>
<dbReference type="EC" id="3.4.24.-" evidence="2"/>
<reference evidence="4 5" key="1">
    <citation type="journal article" date="2018" name="Gigascience">
        <title>Genomes of trombidid mites reveal novel predicted allergens and laterally-transferred genes associated with secondary metabolism.</title>
        <authorList>
            <person name="Dong X."/>
            <person name="Chaisiri K."/>
            <person name="Xia D."/>
            <person name="Armstrong S.D."/>
            <person name="Fang Y."/>
            <person name="Donnelly M.J."/>
            <person name="Kadowaki T."/>
            <person name="McGarry J.W."/>
            <person name="Darby A.C."/>
            <person name="Makepeace B.L."/>
        </authorList>
    </citation>
    <scope>NUCLEOTIDE SEQUENCE [LARGE SCALE GENOMIC DNA]</scope>
    <source>
        <strain evidence="4">UoL-UT</strain>
    </source>
</reference>
<comment type="caution">
    <text evidence="4">The sequence shown here is derived from an EMBL/GenBank/DDBJ whole genome shotgun (WGS) entry which is preliminary data.</text>
</comment>
<keyword evidence="5" id="KW-1185">Reference proteome</keyword>
<dbReference type="InterPro" id="IPR001506">
    <property type="entry name" value="Peptidase_M12A"/>
</dbReference>
<evidence type="ECO:0000256" key="1">
    <source>
        <dbReference type="PROSITE-ProRule" id="PRU01211"/>
    </source>
</evidence>
<dbReference type="PANTHER" id="PTHR10127:SF802">
    <property type="entry name" value="ZINC METALLOPROTEINASE NAS-10"/>
    <property type="match status" value="1"/>
</dbReference>
<keyword evidence="2" id="KW-0479">Metal-binding</keyword>
<dbReference type="PANTHER" id="PTHR10127">
    <property type="entry name" value="DISCOIDIN, CUB, EGF, LAMININ , AND ZINC METALLOPROTEASE DOMAIN CONTAINING"/>
    <property type="match status" value="1"/>
</dbReference>
<keyword evidence="2" id="KW-0482">Metalloprotease</keyword>
<comment type="caution">
    <text evidence="1">Lacks conserved residue(s) required for the propagation of feature annotation.</text>
</comment>
<evidence type="ECO:0000313" key="5">
    <source>
        <dbReference type="Proteomes" id="UP000288716"/>
    </source>
</evidence>
<name>A0A443RBR4_9ACAR</name>
<dbReference type="Proteomes" id="UP000288716">
    <property type="component" value="Unassembled WGS sequence"/>
</dbReference>
<dbReference type="OrthoDB" id="431034at2759"/>
<dbReference type="GO" id="GO:0004222">
    <property type="term" value="F:metalloendopeptidase activity"/>
    <property type="evidence" value="ECO:0007669"/>
    <property type="project" value="UniProtKB-UniRule"/>
</dbReference>
<evidence type="ECO:0000259" key="3">
    <source>
        <dbReference type="PROSITE" id="PS51864"/>
    </source>
</evidence>
<dbReference type="GO" id="GO:0006508">
    <property type="term" value="P:proteolysis"/>
    <property type="evidence" value="ECO:0007669"/>
    <property type="project" value="UniProtKB-KW"/>
</dbReference>
<evidence type="ECO:0000313" key="4">
    <source>
        <dbReference type="EMBL" id="RWS12683.1"/>
    </source>
</evidence>
<protein>
    <recommendedName>
        <fullName evidence="2">Metalloendopeptidase</fullName>
        <ecNumber evidence="2">3.4.24.-</ecNumber>
    </recommendedName>
</protein>
<feature type="non-terminal residue" evidence="4">
    <location>
        <position position="1"/>
    </location>
</feature>
<dbReference type="PROSITE" id="PS51864">
    <property type="entry name" value="ASTACIN"/>
    <property type="match status" value="1"/>
</dbReference>
<dbReference type="GO" id="GO:0046872">
    <property type="term" value="F:metal ion binding"/>
    <property type="evidence" value="ECO:0007669"/>
    <property type="project" value="UniProtKB-KW"/>
</dbReference>
<gene>
    <name evidence="4" type="ORF">B4U80_12591</name>
</gene>
<keyword evidence="2" id="KW-0645">Protease</keyword>
<feature type="domain" description="Peptidase M12A" evidence="3">
    <location>
        <begin position="1"/>
        <end position="79"/>
    </location>
</feature>
<dbReference type="Gene3D" id="3.40.390.10">
    <property type="entry name" value="Collagenase (Catalytic Domain)"/>
    <property type="match status" value="1"/>
</dbReference>
<dbReference type="InterPro" id="IPR024079">
    <property type="entry name" value="MetalloPept_cat_dom_sf"/>
</dbReference>
<sequence length="79" mass="9319">NIMPEYYERAYLPYDPSLYETQNLPYDYDSIMHYPDYAYAKQVGLKTMKAKKAGIDLSQERVKISKGDIAMIKKYYSCK</sequence>
<organism evidence="4 5">
    <name type="scientific">Leptotrombidium deliense</name>
    <dbReference type="NCBI Taxonomy" id="299467"/>
    <lineage>
        <taxon>Eukaryota</taxon>
        <taxon>Metazoa</taxon>
        <taxon>Ecdysozoa</taxon>
        <taxon>Arthropoda</taxon>
        <taxon>Chelicerata</taxon>
        <taxon>Arachnida</taxon>
        <taxon>Acari</taxon>
        <taxon>Acariformes</taxon>
        <taxon>Trombidiformes</taxon>
        <taxon>Prostigmata</taxon>
        <taxon>Anystina</taxon>
        <taxon>Parasitengona</taxon>
        <taxon>Trombiculoidea</taxon>
        <taxon>Trombiculidae</taxon>
        <taxon>Leptotrombidium</taxon>
    </lineage>
</organism>